<dbReference type="VEuPathDB" id="FungiDB:EYZ11_006902"/>
<evidence type="ECO:0000313" key="2">
    <source>
        <dbReference type="EMBL" id="KAA8645351.1"/>
    </source>
</evidence>
<accession>A0A4S3JGR3</accession>
<dbReference type="Proteomes" id="UP000308092">
    <property type="component" value="Unassembled WGS sequence"/>
</dbReference>
<dbReference type="PANTHER" id="PTHR43103:SF6">
    <property type="entry name" value="PUTATIVE-RELATED"/>
    <property type="match status" value="1"/>
</dbReference>
<gene>
    <name evidence="2" type="ORF">ATNIH1004_006770</name>
    <name evidence="3" type="ORF">EYZ11_006902</name>
</gene>
<feature type="domain" description="NAD-dependent epimerase/dehydratase" evidence="1">
    <location>
        <begin position="4"/>
        <end position="193"/>
    </location>
</feature>
<comment type="caution">
    <text evidence="3">The sequence shown here is derived from an EMBL/GenBank/DDBJ whole genome shotgun (WGS) entry which is preliminary data.</text>
</comment>
<reference evidence="2 5" key="2">
    <citation type="submission" date="2019-08" db="EMBL/GenBank/DDBJ databases">
        <title>The genome sequence of a newly discovered highly antifungal drug resistant Aspergillus species, Aspergillus tanneri NIH 1004.</title>
        <authorList>
            <person name="Mounaud S."/>
            <person name="Singh I."/>
            <person name="Joardar V."/>
            <person name="Pakala S."/>
            <person name="Pakala S."/>
            <person name="Venepally P."/>
            <person name="Chung J.K."/>
            <person name="Losada L."/>
            <person name="Nierman W.C."/>
        </authorList>
    </citation>
    <scope>NUCLEOTIDE SEQUENCE [LARGE SCALE GENOMIC DNA]</scope>
    <source>
        <strain evidence="2 5">NIH1004</strain>
    </source>
</reference>
<dbReference type="PANTHER" id="PTHR43103">
    <property type="entry name" value="NUCLEOSIDE-DIPHOSPHATE-SUGAR EPIMERASE"/>
    <property type="match status" value="1"/>
</dbReference>
<protein>
    <recommendedName>
        <fullName evidence="1">NAD-dependent epimerase/dehydratase domain-containing protein</fullName>
    </recommendedName>
</protein>
<dbReference type="EMBL" id="SOSA01000254">
    <property type="protein sequence ID" value="THC93618.1"/>
    <property type="molecule type" value="Genomic_DNA"/>
</dbReference>
<proteinExistence type="predicted"/>
<dbReference type="CDD" id="cd08946">
    <property type="entry name" value="SDR_e"/>
    <property type="match status" value="1"/>
</dbReference>
<dbReference type="OrthoDB" id="202470at2759"/>
<dbReference type="InterPro" id="IPR036291">
    <property type="entry name" value="NAD(P)-bd_dom_sf"/>
</dbReference>
<organism evidence="3 4">
    <name type="scientific">Aspergillus tanneri</name>
    <dbReference type="NCBI Taxonomy" id="1220188"/>
    <lineage>
        <taxon>Eukaryota</taxon>
        <taxon>Fungi</taxon>
        <taxon>Dikarya</taxon>
        <taxon>Ascomycota</taxon>
        <taxon>Pezizomycotina</taxon>
        <taxon>Eurotiomycetes</taxon>
        <taxon>Eurotiomycetidae</taxon>
        <taxon>Eurotiales</taxon>
        <taxon>Aspergillaceae</taxon>
        <taxon>Aspergillus</taxon>
        <taxon>Aspergillus subgen. Circumdati</taxon>
    </lineage>
</organism>
<dbReference type="GeneID" id="54329472"/>
<reference evidence="3 4" key="1">
    <citation type="submission" date="2019-03" db="EMBL/GenBank/DDBJ databases">
        <title>The genome sequence of a newly discovered highly antifungal drug resistant Aspergillus species, Aspergillus tanneri NIH 1004.</title>
        <authorList>
            <person name="Mounaud S."/>
            <person name="Singh I."/>
            <person name="Joardar V."/>
            <person name="Pakala S."/>
            <person name="Pakala S."/>
            <person name="Venepally P."/>
            <person name="Hoover J."/>
            <person name="Nierman W."/>
            <person name="Chung J."/>
            <person name="Losada L."/>
        </authorList>
    </citation>
    <scope>NUCLEOTIDE SEQUENCE [LARGE SCALE GENOMIC DNA]</scope>
    <source>
        <strain evidence="3 4">NIH1004</strain>
    </source>
</reference>
<evidence type="ECO:0000313" key="5">
    <source>
        <dbReference type="Proteomes" id="UP000324241"/>
    </source>
</evidence>
<dbReference type="InterPro" id="IPR001509">
    <property type="entry name" value="Epimerase_deHydtase"/>
</dbReference>
<dbReference type="RefSeq" id="XP_033424712.1">
    <property type="nucleotide sequence ID" value="XM_033571397.1"/>
</dbReference>
<evidence type="ECO:0000259" key="1">
    <source>
        <dbReference type="Pfam" id="PF01370"/>
    </source>
</evidence>
<dbReference type="Pfam" id="PF01370">
    <property type="entry name" value="Epimerase"/>
    <property type="match status" value="1"/>
</dbReference>
<dbReference type="EMBL" id="QUQM01000007">
    <property type="protein sequence ID" value="KAA8645351.1"/>
    <property type="molecule type" value="Genomic_DNA"/>
</dbReference>
<keyword evidence="4" id="KW-1185">Reference proteome</keyword>
<dbReference type="Gene3D" id="3.40.50.720">
    <property type="entry name" value="NAD(P)-binding Rossmann-like Domain"/>
    <property type="match status" value="1"/>
</dbReference>
<evidence type="ECO:0000313" key="3">
    <source>
        <dbReference type="EMBL" id="THC93618.1"/>
    </source>
</evidence>
<dbReference type="STRING" id="1220188.A0A4S3JGR3"/>
<dbReference type="AlphaFoldDB" id="A0A4S3JGR3"/>
<dbReference type="SUPFAM" id="SSF51735">
    <property type="entry name" value="NAD(P)-binding Rossmann-fold domains"/>
    <property type="match status" value="1"/>
</dbReference>
<evidence type="ECO:0000313" key="4">
    <source>
        <dbReference type="Proteomes" id="UP000308092"/>
    </source>
</evidence>
<name>A0A4S3JGR3_9EURO</name>
<dbReference type="Proteomes" id="UP000324241">
    <property type="component" value="Unassembled WGS sequence"/>
</dbReference>
<sequence>MPKVLITGGSGKAGQSIITHLLSTNHKVLNLDLQPLPTPLNEKVHTIRIDLTDTGQVFSAMHSHFIFSEPFHEPTRETPDAVIHLAGYARNMMVPDNETFRGNVLSTYNVVEAACRAGVKKIVLAGSICAYGVTYADGDVDFPSFPVEESVDVNPMDVYGMSKVCVENVGRSFARRFGVDVYVLRLGAIITEDEFQRRFHEYVSRPEEFKVHGWSYTDAKDMGVMFERCLCTDGLGFQVFNAVNDEMTNDAQTMAFLRTQCPGVPITREMGQREAPISNRKMKDLLGFRQRGSWRDLYQEE</sequence>